<reference evidence="2 3" key="1">
    <citation type="submission" date="2019-10" db="EMBL/GenBank/DDBJ databases">
        <title>Whole genome shotgun sequence of Acrocarpospora corrugata NBRC 13972.</title>
        <authorList>
            <person name="Ichikawa N."/>
            <person name="Kimura A."/>
            <person name="Kitahashi Y."/>
            <person name="Komaki H."/>
            <person name="Oguchi A."/>
        </authorList>
    </citation>
    <scope>NUCLEOTIDE SEQUENCE [LARGE SCALE GENOMIC DNA]</scope>
    <source>
        <strain evidence="2 3">NBRC 13972</strain>
    </source>
</reference>
<evidence type="ECO:0000259" key="1">
    <source>
        <dbReference type="Pfam" id="PF03551"/>
    </source>
</evidence>
<dbReference type="InterPro" id="IPR052509">
    <property type="entry name" value="Metal_resp_DNA-bind_regulator"/>
</dbReference>
<feature type="domain" description="Transcription regulator PadR N-terminal" evidence="1">
    <location>
        <begin position="12"/>
        <end position="86"/>
    </location>
</feature>
<dbReference type="PANTHER" id="PTHR33169:SF27">
    <property type="entry name" value="TRANSCRIPTIONAL REGULATOR PADR FAMILY PROTEIN"/>
    <property type="match status" value="1"/>
</dbReference>
<dbReference type="PANTHER" id="PTHR33169">
    <property type="entry name" value="PADR-FAMILY TRANSCRIPTIONAL REGULATOR"/>
    <property type="match status" value="1"/>
</dbReference>
<name>A0A5M3W8U0_9ACTN</name>
<comment type="caution">
    <text evidence="2">The sequence shown here is derived from an EMBL/GenBank/DDBJ whole genome shotgun (WGS) entry which is preliminary data.</text>
</comment>
<dbReference type="SUPFAM" id="SSF46785">
    <property type="entry name" value="Winged helix' DNA-binding domain"/>
    <property type="match status" value="1"/>
</dbReference>
<gene>
    <name evidence="2" type="ORF">Acor_64900</name>
</gene>
<proteinExistence type="predicted"/>
<dbReference type="InterPro" id="IPR036388">
    <property type="entry name" value="WH-like_DNA-bd_sf"/>
</dbReference>
<evidence type="ECO:0000313" key="2">
    <source>
        <dbReference type="EMBL" id="GES04422.1"/>
    </source>
</evidence>
<dbReference type="AlphaFoldDB" id="A0A5M3W8U0"/>
<keyword evidence="3" id="KW-1185">Reference proteome</keyword>
<dbReference type="Pfam" id="PF03551">
    <property type="entry name" value="PadR"/>
    <property type="match status" value="1"/>
</dbReference>
<dbReference type="Proteomes" id="UP000334990">
    <property type="component" value="Unassembled WGS sequence"/>
</dbReference>
<organism evidence="2 3">
    <name type="scientific">Acrocarpospora corrugata</name>
    <dbReference type="NCBI Taxonomy" id="35763"/>
    <lineage>
        <taxon>Bacteria</taxon>
        <taxon>Bacillati</taxon>
        <taxon>Actinomycetota</taxon>
        <taxon>Actinomycetes</taxon>
        <taxon>Streptosporangiales</taxon>
        <taxon>Streptosporangiaceae</taxon>
        <taxon>Acrocarpospora</taxon>
    </lineage>
</organism>
<sequence>MARGPDLVGLCVLGLLNLRPSHPYELHRFIVDTRKDFVTGLPRSLYHAVDRLVAAGFIVPAAVSRDGRRPERTVFTITPAGRTELATRVRALLEQPDPDARILHAALSLTGALPPAEAEAALAKRAASLESALASIHAQLEQASYLPRLVLLEADFDRTLKAAELAWVSDLLADLRSGALTWDLESTAALLERHHADDM</sequence>
<evidence type="ECO:0000313" key="3">
    <source>
        <dbReference type="Proteomes" id="UP000334990"/>
    </source>
</evidence>
<protein>
    <submittedName>
        <fullName evidence="2">PadR family transcriptional regulator</fullName>
    </submittedName>
</protein>
<dbReference type="RefSeq" id="WP_155340518.1">
    <property type="nucleotide sequence ID" value="NZ_BAAABN010000024.1"/>
</dbReference>
<accession>A0A5M3W8U0</accession>
<dbReference type="Gene3D" id="1.10.10.10">
    <property type="entry name" value="Winged helix-like DNA-binding domain superfamily/Winged helix DNA-binding domain"/>
    <property type="match status" value="1"/>
</dbReference>
<dbReference type="InterPro" id="IPR036390">
    <property type="entry name" value="WH_DNA-bd_sf"/>
</dbReference>
<dbReference type="InterPro" id="IPR005149">
    <property type="entry name" value="Tscrpt_reg_PadR_N"/>
</dbReference>
<dbReference type="OrthoDB" id="8443918at2"/>
<dbReference type="EMBL" id="BLAD01000081">
    <property type="protein sequence ID" value="GES04422.1"/>
    <property type="molecule type" value="Genomic_DNA"/>
</dbReference>